<accession>A0AA87ZDU8</accession>
<keyword evidence="2" id="KW-0560">Oxidoreductase</keyword>
<protein>
    <recommendedName>
        <fullName evidence="4">Transketolase-like pyrimidine-binding domain-containing protein</fullName>
    </recommendedName>
</protein>
<feature type="non-terminal residue" evidence="5">
    <location>
        <position position="1"/>
    </location>
</feature>
<dbReference type="GO" id="GO:0009083">
    <property type="term" value="P:branched-chain amino acid catabolic process"/>
    <property type="evidence" value="ECO:0007669"/>
    <property type="project" value="TreeGrafter"/>
</dbReference>
<dbReference type="SUPFAM" id="SSF52518">
    <property type="entry name" value="Thiamin diphosphate-binding fold (THDP-binding)"/>
    <property type="match status" value="1"/>
</dbReference>
<dbReference type="Gene3D" id="3.40.50.970">
    <property type="match status" value="2"/>
</dbReference>
<comment type="caution">
    <text evidence="5">The sequence shown here is derived from an EMBL/GenBank/DDBJ whole genome shotgun (WGS) entry which is preliminary data.</text>
</comment>
<dbReference type="GO" id="GO:0003863">
    <property type="term" value="F:branched-chain 2-oxo acid dehydrogenase activity"/>
    <property type="evidence" value="ECO:0007669"/>
    <property type="project" value="UniProtKB-EC"/>
</dbReference>
<dbReference type="InterPro" id="IPR005475">
    <property type="entry name" value="Transketolase-like_Pyr-bd"/>
</dbReference>
<dbReference type="InterPro" id="IPR029061">
    <property type="entry name" value="THDP-binding"/>
</dbReference>
<gene>
    <name evidence="5" type="ORF">TIFTF001_050770</name>
</gene>
<comment type="cofactor">
    <cofactor evidence="1">
        <name>thiamine diphosphate</name>
        <dbReference type="ChEBI" id="CHEBI:58937"/>
    </cofactor>
</comment>
<evidence type="ECO:0000256" key="2">
    <source>
        <dbReference type="ARBA" id="ARBA00023002"/>
    </source>
</evidence>
<keyword evidence="6" id="KW-1185">Reference proteome</keyword>
<sequence>MLKSVVVLVSKQRGKTLARKNCLYLNKWADPLFICILRGLGCSGDLVELNSECPQRVDMLSSVQTPAHRVSLARRRRSVPGARVGARIDSVAGGVLGVRRRWAASVVFQAMWEIEEGVGGESVSVDMVSSLAGLKLGFVSFSLLWALFLLGFIELLEAFIASLSCSPFLFIEIEPERPKALGDIDDHVWVDILSIVIEGEAKFDIGFGVVFRCTTRLADRFGKHRVFNTPLCEQGIVGFGIGLAATIVNEAAKLRYRSGNQFNCGGLTIRAPYGAVGHDGQYHSQYPEAFFRHVTGLK</sequence>
<evidence type="ECO:0000313" key="5">
    <source>
        <dbReference type="EMBL" id="GMN32072.1"/>
    </source>
</evidence>
<reference evidence="5" key="1">
    <citation type="submission" date="2023-07" db="EMBL/GenBank/DDBJ databases">
        <title>draft genome sequence of fig (Ficus carica).</title>
        <authorList>
            <person name="Takahashi T."/>
            <person name="Nishimura K."/>
        </authorList>
    </citation>
    <scope>NUCLEOTIDE SEQUENCE</scope>
</reference>
<evidence type="ECO:0000259" key="4">
    <source>
        <dbReference type="Pfam" id="PF02779"/>
    </source>
</evidence>
<evidence type="ECO:0000256" key="1">
    <source>
        <dbReference type="ARBA" id="ARBA00001964"/>
    </source>
</evidence>
<name>A0AA87ZDU8_FICCA</name>
<dbReference type="EMBL" id="BTGU01008690">
    <property type="protein sequence ID" value="GMN32072.1"/>
    <property type="molecule type" value="Genomic_DNA"/>
</dbReference>
<dbReference type="PANTHER" id="PTHR42980:SF1">
    <property type="entry name" value="2-OXOISOVALERATE DEHYDROGENASE SUBUNIT BETA, MITOCHONDRIAL"/>
    <property type="match status" value="1"/>
</dbReference>
<dbReference type="GO" id="GO:0007584">
    <property type="term" value="P:response to nutrient"/>
    <property type="evidence" value="ECO:0007669"/>
    <property type="project" value="TreeGrafter"/>
</dbReference>
<dbReference type="Proteomes" id="UP001187192">
    <property type="component" value="Unassembled WGS sequence"/>
</dbReference>
<comment type="catalytic activity">
    <reaction evidence="3">
        <text>N(6)-[(R)-lipoyl]-L-lysyl-[protein] + 3-methyl-2-oxobutanoate + H(+) = N(6)-[(R)-S(8)-2-methylpropanoyldihydrolipoyl]-L-lysyl-[protein] + CO2</text>
        <dbReference type="Rhea" id="RHEA:13457"/>
        <dbReference type="Rhea" id="RHEA-COMP:10474"/>
        <dbReference type="Rhea" id="RHEA-COMP:10497"/>
        <dbReference type="ChEBI" id="CHEBI:11851"/>
        <dbReference type="ChEBI" id="CHEBI:15378"/>
        <dbReference type="ChEBI" id="CHEBI:16526"/>
        <dbReference type="ChEBI" id="CHEBI:83099"/>
        <dbReference type="ChEBI" id="CHEBI:83142"/>
        <dbReference type="EC" id="1.2.4.4"/>
    </reaction>
    <physiologicalReaction direction="left-to-right" evidence="3">
        <dbReference type="Rhea" id="RHEA:13458"/>
    </physiologicalReaction>
</comment>
<organism evidence="5 6">
    <name type="scientific">Ficus carica</name>
    <name type="common">Common fig</name>
    <dbReference type="NCBI Taxonomy" id="3494"/>
    <lineage>
        <taxon>Eukaryota</taxon>
        <taxon>Viridiplantae</taxon>
        <taxon>Streptophyta</taxon>
        <taxon>Embryophyta</taxon>
        <taxon>Tracheophyta</taxon>
        <taxon>Spermatophyta</taxon>
        <taxon>Magnoliopsida</taxon>
        <taxon>eudicotyledons</taxon>
        <taxon>Gunneridae</taxon>
        <taxon>Pentapetalae</taxon>
        <taxon>rosids</taxon>
        <taxon>fabids</taxon>
        <taxon>Rosales</taxon>
        <taxon>Moraceae</taxon>
        <taxon>Ficeae</taxon>
        <taxon>Ficus</taxon>
    </lineage>
</organism>
<evidence type="ECO:0000313" key="6">
    <source>
        <dbReference type="Proteomes" id="UP001187192"/>
    </source>
</evidence>
<dbReference type="AlphaFoldDB" id="A0AA87ZDU8"/>
<proteinExistence type="predicted"/>
<dbReference type="Pfam" id="PF02779">
    <property type="entry name" value="Transket_pyr"/>
    <property type="match status" value="1"/>
</dbReference>
<dbReference type="PANTHER" id="PTHR42980">
    <property type="entry name" value="2-OXOISOVALERATE DEHYDROGENASE SUBUNIT BETA-RELATED"/>
    <property type="match status" value="1"/>
</dbReference>
<feature type="domain" description="Transketolase-like pyrimidine-binding" evidence="4">
    <location>
        <begin position="211"/>
        <end position="298"/>
    </location>
</feature>
<evidence type="ECO:0000256" key="3">
    <source>
        <dbReference type="ARBA" id="ARBA00051764"/>
    </source>
</evidence>